<dbReference type="Pfam" id="PF13646">
    <property type="entry name" value="HEAT_2"/>
    <property type="match status" value="1"/>
</dbReference>
<proteinExistence type="predicted"/>
<dbReference type="Pfam" id="PF03130">
    <property type="entry name" value="HEAT_PBS"/>
    <property type="match status" value="1"/>
</dbReference>
<reference evidence="1 2" key="2">
    <citation type="submission" date="2020-06" db="EMBL/GenBank/DDBJ databases">
        <title>Complete Genome Sequence of Clostridium muelleri sp. nov. P21T, an Acid-Alcohol Producing Acetogen Isolated from Old Hay.</title>
        <authorList>
            <person name="Duncan K.E."/>
            <person name="Tanner R.S."/>
        </authorList>
    </citation>
    <scope>NUCLEOTIDE SEQUENCE [LARGE SCALE GENOMIC DNA]</scope>
    <source>
        <strain evidence="1 2">P21</strain>
    </source>
</reference>
<dbReference type="InterPro" id="IPR004155">
    <property type="entry name" value="PBS_lyase_HEAT"/>
</dbReference>
<dbReference type="EMBL" id="JABBNI010000001">
    <property type="protein sequence ID" value="NMM61151.1"/>
    <property type="molecule type" value="Genomic_DNA"/>
</dbReference>
<comment type="caution">
    <text evidence="1">The sequence shown here is derived from an EMBL/GenBank/DDBJ whole genome shotgun (WGS) entry which is preliminary data.</text>
</comment>
<name>A0A7Y0ECV3_9CLOT</name>
<evidence type="ECO:0000313" key="1">
    <source>
        <dbReference type="EMBL" id="NMM61151.1"/>
    </source>
</evidence>
<organism evidence="1 2">
    <name type="scientific">Clostridium muellerianum</name>
    <dbReference type="NCBI Taxonomy" id="2716538"/>
    <lineage>
        <taxon>Bacteria</taxon>
        <taxon>Bacillati</taxon>
        <taxon>Bacillota</taxon>
        <taxon>Clostridia</taxon>
        <taxon>Eubacteriales</taxon>
        <taxon>Clostridiaceae</taxon>
        <taxon>Clostridium</taxon>
    </lineage>
</organism>
<sequence length="225" mass="25766">MKKGMIDIEWSKIDSYTEEDITYFLFLEGKSVGCLCKIRNLSKEIVQKHILDGKIKYGILAKSGNEKELFQTISLSGKLDKIEVLKGLDEDNKSKLMNYIRCNYGNMKNKDKESAVWILGEIGDSKVLDILMKASVHNHVTVRRMAVSAIGKIGDKSAENILIRKLDDENPQVVMYAIKSLIKVKSKKAGDKVRKIYENTEKDYIRRVSEEYLKIIEKVELQAEE</sequence>
<dbReference type="Gene3D" id="1.25.10.10">
    <property type="entry name" value="Leucine-rich Repeat Variant"/>
    <property type="match status" value="1"/>
</dbReference>
<dbReference type="SUPFAM" id="SSF48371">
    <property type="entry name" value="ARM repeat"/>
    <property type="match status" value="1"/>
</dbReference>
<dbReference type="InterPro" id="IPR011989">
    <property type="entry name" value="ARM-like"/>
</dbReference>
<dbReference type="RefSeq" id="WP_169295765.1">
    <property type="nucleotide sequence ID" value="NZ_JABBNI010000001.1"/>
</dbReference>
<dbReference type="AlphaFoldDB" id="A0A7Y0ECV3"/>
<evidence type="ECO:0000313" key="2">
    <source>
        <dbReference type="Proteomes" id="UP000537131"/>
    </source>
</evidence>
<accession>A0A7Y0ECV3</accession>
<keyword evidence="2" id="KW-1185">Reference proteome</keyword>
<dbReference type="SMART" id="SM00567">
    <property type="entry name" value="EZ_HEAT"/>
    <property type="match status" value="2"/>
</dbReference>
<gene>
    <name evidence="1" type="ORF">HBE96_00220</name>
</gene>
<dbReference type="Proteomes" id="UP000537131">
    <property type="component" value="Unassembled WGS sequence"/>
</dbReference>
<dbReference type="InterPro" id="IPR016024">
    <property type="entry name" value="ARM-type_fold"/>
</dbReference>
<reference evidence="1 2" key="1">
    <citation type="submission" date="2020-04" db="EMBL/GenBank/DDBJ databases">
        <authorList>
            <person name="Doyle D.A."/>
        </authorList>
    </citation>
    <scope>NUCLEOTIDE SEQUENCE [LARGE SCALE GENOMIC DNA]</scope>
    <source>
        <strain evidence="1 2">P21</strain>
    </source>
</reference>
<protein>
    <submittedName>
        <fullName evidence="1">HEAT repeat domain-containing protein</fullName>
    </submittedName>
</protein>